<feature type="compositionally biased region" description="Acidic residues" evidence="1">
    <location>
        <begin position="54"/>
        <end position="66"/>
    </location>
</feature>
<reference evidence="2" key="2">
    <citation type="submission" date="2020-09" db="EMBL/GenBank/DDBJ databases">
        <authorList>
            <person name="Sun Q."/>
            <person name="Ohkuma M."/>
        </authorList>
    </citation>
    <scope>NUCLEOTIDE SEQUENCE</scope>
    <source>
        <strain evidence="2">JCM 4335</strain>
    </source>
</reference>
<comment type="caution">
    <text evidence="2">The sequence shown here is derived from an EMBL/GenBank/DDBJ whole genome shotgun (WGS) entry which is preliminary data.</text>
</comment>
<name>A0A918AX55_9ACTN</name>
<sequence length="75" mass="7628">MPGHGTPGPCGDPERKGRPLIDSTPLFSALEGAPRSSAAALPPPTTNPFQAPDFGEDDDAVFEDAQEPVPGTSAA</sequence>
<dbReference type="AlphaFoldDB" id="A0A918AX55"/>
<evidence type="ECO:0000313" key="3">
    <source>
        <dbReference type="Proteomes" id="UP000654123"/>
    </source>
</evidence>
<accession>A0A918AX55</accession>
<protein>
    <submittedName>
        <fullName evidence="2">Uncharacterized protein</fullName>
    </submittedName>
</protein>
<dbReference type="Proteomes" id="UP000654123">
    <property type="component" value="Unassembled WGS sequence"/>
</dbReference>
<evidence type="ECO:0000313" key="2">
    <source>
        <dbReference type="EMBL" id="GGP88495.1"/>
    </source>
</evidence>
<keyword evidence="3" id="KW-1185">Reference proteome</keyword>
<proteinExistence type="predicted"/>
<evidence type="ECO:0000256" key="1">
    <source>
        <dbReference type="SAM" id="MobiDB-lite"/>
    </source>
</evidence>
<feature type="region of interest" description="Disordered" evidence="1">
    <location>
        <begin position="1"/>
        <end position="75"/>
    </location>
</feature>
<dbReference type="EMBL" id="BMSV01000001">
    <property type="protein sequence ID" value="GGP88495.1"/>
    <property type="molecule type" value="Genomic_DNA"/>
</dbReference>
<gene>
    <name evidence="2" type="ORF">GCM10010249_02600</name>
</gene>
<reference evidence="2" key="1">
    <citation type="journal article" date="2014" name="Int. J. Syst. Evol. Microbiol.">
        <title>Complete genome sequence of Corynebacterium casei LMG S-19264T (=DSM 44701T), isolated from a smear-ripened cheese.</title>
        <authorList>
            <consortium name="US DOE Joint Genome Institute (JGI-PGF)"/>
            <person name="Walter F."/>
            <person name="Albersmeier A."/>
            <person name="Kalinowski J."/>
            <person name="Ruckert C."/>
        </authorList>
    </citation>
    <scope>NUCLEOTIDE SEQUENCE</scope>
    <source>
        <strain evidence="2">JCM 4335</strain>
    </source>
</reference>
<organism evidence="2 3">
    <name type="scientific">Streptomyces roseolilacinus</name>
    <dbReference type="NCBI Taxonomy" id="66904"/>
    <lineage>
        <taxon>Bacteria</taxon>
        <taxon>Bacillati</taxon>
        <taxon>Actinomycetota</taxon>
        <taxon>Actinomycetes</taxon>
        <taxon>Kitasatosporales</taxon>
        <taxon>Streptomycetaceae</taxon>
        <taxon>Streptomyces</taxon>
    </lineage>
</organism>